<proteinExistence type="predicted"/>
<evidence type="ECO:0000313" key="1">
    <source>
        <dbReference type="EMBL" id="SHN75936.1"/>
    </source>
</evidence>
<evidence type="ECO:0008006" key="3">
    <source>
        <dbReference type="Google" id="ProtNLM"/>
    </source>
</evidence>
<name>A0A1M7TYW2_9FIRM</name>
<dbReference type="EMBL" id="FRDN01000008">
    <property type="protein sequence ID" value="SHN75936.1"/>
    <property type="molecule type" value="Genomic_DNA"/>
</dbReference>
<protein>
    <recommendedName>
        <fullName evidence="3">Sensory transduction regulator</fullName>
    </recommendedName>
</protein>
<accession>A0A1M7TYW2</accession>
<evidence type="ECO:0000313" key="2">
    <source>
        <dbReference type="Proteomes" id="UP000184010"/>
    </source>
</evidence>
<organism evidence="1 2">
    <name type="scientific">Desulfitobacterium chlororespirans DSM 11544</name>
    <dbReference type="NCBI Taxonomy" id="1121395"/>
    <lineage>
        <taxon>Bacteria</taxon>
        <taxon>Bacillati</taxon>
        <taxon>Bacillota</taxon>
        <taxon>Clostridia</taxon>
        <taxon>Eubacteriales</taxon>
        <taxon>Desulfitobacteriaceae</taxon>
        <taxon>Desulfitobacterium</taxon>
    </lineage>
</organism>
<dbReference type="STRING" id="1121395.SAMN02745215_02772"/>
<gene>
    <name evidence="1" type="ORF">SAMN02745215_02772</name>
</gene>
<dbReference type="RefSeq" id="WP_072773136.1">
    <property type="nucleotide sequence ID" value="NZ_FRDN01000008.1"/>
</dbReference>
<dbReference type="Proteomes" id="UP000184010">
    <property type="component" value="Unassembled WGS sequence"/>
</dbReference>
<dbReference type="AlphaFoldDB" id="A0A1M7TYW2"/>
<reference evidence="2" key="1">
    <citation type="submission" date="2016-12" db="EMBL/GenBank/DDBJ databases">
        <authorList>
            <person name="Varghese N."/>
            <person name="Submissions S."/>
        </authorList>
    </citation>
    <scope>NUCLEOTIDE SEQUENCE [LARGE SCALE GENOMIC DNA]</scope>
    <source>
        <strain evidence="2">DSM 11544</strain>
    </source>
</reference>
<sequence>MDASKKELLLSQLEAEVQKVGSEVRLTTLENQQLSLSFFTPMYDDGSGLVFFELGMVDYADEFTLFQIIATLLPDIGKNLPVLEKMITRWNLSALTGAYGVYYPLDQMYYKNRFLVDEDSEPDALLPMIMNNLYLAYEEIADKYDTAVLIADGKLSYEQAVANNL</sequence>
<keyword evidence="2" id="KW-1185">Reference proteome</keyword>